<dbReference type="Pfam" id="PF13455">
    <property type="entry name" value="MUG113"/>
    <property type="match status" value="1"/>
</dbReference>
<proteinExistence type="predicted"/>
<evidence type="ECO:0000259" key="1">
    <source>
        <dbReference type="SMART" id="SM00974"/>
    </source>
</evidence>
<name>A0A4V3RIV6_STEMA</name>
<organism evidence="2 3">
    <name type="scientific">Stenotrophomonas maltophilia</name>
    <name type="common">Pseudomonas maltophilia</name>
    <name type="synonym">Xanthomonas maltophilia</name>
    <dbReference type="NCBI Taxonomy" id="40324"/>
    <lineage>
        <taxon>Bacteria</taxon>
        <taxon>Pseudomonadati</taxon>
        <taxon>Pseudomonadota</taxon>
        <taxon>Gammaproteobacteria</taxon>
        <taxon>Lysobacterales</taxon>
        <taxon>Lysobacteraceae</taxon>
        <taxon>Stenotrophomonas</taxon>
        <taxon>Stenotrophomonas maltophilia group</taxon>
    </lineage>
</organism>
<comment type="caution">
    <text evidence="2">The sequence shown here is derived from an EMBL/GenBank/DDBJ whole genome shotgun (WGS) entry which is preliminary data.</text>
</comment>
<feature type="domain" description="Bacteriophage T5 Orf172 DNA-binding" evidence="1">
    <location>
        <begin position="25"/>
        <end position="117"/>
    </location>
</feature>
<dbReference type="InterPro" id="IPR018306">
    <property type="entry name" value="Phage_T5_Orf172_DNA-bd"/>
</dbReference>
<dbReference type="AlphaFoldDB" id="A0A4V3RIV6"/>
<reference evidence="2 3" key="1">
    <citation type="submission" date="2019-04" db="EMBL/GenBank/DDBJ databases">
        <title>Microbes associate with the intestines of laboratory mice.</title>
        <authorList>
            <person name="Navarre W."/>
            <person name="Wong E."/>
            <person name="Huang K."/>
            <person name="Tropini C."/>
            <person name="Ng K."/>
            <person name="Yu B."/>
        </authorList>
    </citation>
    <scope>NUCLEOTIDE SEQUENCE [LARGE SCALE GENOMIC DNA]</scope>
    <source>
        <strain evidence="2 3">NM62_B4-13</strain>
    </source>
</reference>
<dbReference type="RefSeq" id="WP_136005384.1">
    <property type="nucleotide sequence ID" value="NZ_SRYW01000009.1"/>
</dbReference>
<dbReference type="OrthoDB" id="5995845at2"/>
<dbReference type="EMBL" id="SRYW01000009">
    <property type="protein sequence ID" value="TGY33580.1"/>
    <property type="molecule type" value="Genomic_DNA"/>
</dbReference>
<dbReference type="Proteomes" id="UP000306631">
    <property type="component" value="Unassembled WGS sequence"/>
</dbReference>
<sequence>MMKPMQDQNAPIALDGRCFAYVFPCAWEDYGKIGFSRDPLARIGALHHRWFEFFDLDAGVLIETETQRDARDVELALRRPLKAHRAPAPLTVQDKAGGRTEWVRGANDLLRPAVQVLAEGGHRIHPLRAWLAAAMLARADGLFDWSAAVLPEEPVARDALSVRAQVLLRDALDAHVALGIDLEGRVPPHVWSWYRPA</sequence>
<evidence type="ECO:0000313" key="3">
    <source>
        <dbReference type="Proteomes" id="UP000306631"/>
    </source>
</evidence>
<protein>
    <submittedName>
        <fullName evidence="2">GIY-YIG nuclease family protein</fullName>
    </submittedName>
</protein>
<dbReference type="SMART" id="SM00974">
    <property type="entry name" value="T5orf172"/>
    <property type="match status" value="1"/>
</dbReference>
<accession>A0A4V3RIV6</accession>
<gene>
    <name evidence="2" type="ORF">E5352_11565</name>
</gene>
<evidence type="ECO:0000313" key="2">
    <source>
        <dbReference type="EMBL" id="TGY33580.1"/>
    </source>
</evidence>